<gene>
    <name evidence="3" type="ORF">GPA25_07905</name>
</gene>
<keyword evidence="4" id="KW-1185">Reference proteome</keyword>
<evidence type="ECO:0008006" key="5">
    <source>
        <dbReference type="Google" id="ProtNLM"/>
    </source>
</evidence>
<protein>
    <recommendedName>
        <fullName evidence="5">Lipoprotein</fullName>
    </recommendedName>
</protein>
<dbReference type="Proteomes" id="UP000648984">
    <property type="component" value="Unassembled WGS sequence"/>
</dbReference>
<dbReference type="RefSeq" id="WP_169259836.1">
    <property type="nucleotide sequence ID" value="NZ_WTVQ01000010.1"/>
</dbReference>
<dbReference type="PROSITE" id="PS51257">
    <property type="entry name" value="PROKAR_LIPOPROTEIN"/>
    <property type="match status" value="1"/>
</dbReference>
<proteinExistence type="predicted"/>
<feature type="chain" id="PRO_5046403778" description="Lipoprotein" evidence="2">
    <location>
        <begin position="26"/>
        <end position="281"/>
    </location>
</feature>
<reference evidence="3 4" key="1">
    <citation type="submission" date="2019-12" db="EMBL/GenBank/DDBJ databases">
        <title>Comparative genomics gives insights into the taxonomy of the Azoarcus-Aromatoleum group and reveals separate origins of nif in the plant-associated Azoarcus and non-plant-associated Aromatoleum sub-groups.</title>
        <authorList>
            <person name="Lafos M."/>
            <person name="Maluk M."/>
            <person name="Batista M."/>
            <person name="Junghare M."/>
            <person name="Carmona M."/>
            <person name="Faoro H."/>
            <person name="Cruz L.M."/>
            <person name="Battistoni F."/>
            <person name="De Souza E."/>
            <person name="Pedrosa F."/>
            <person name="Chen W.-M."/>
            <person name="Poole P.S."/>
            <person name="Dixon R.A."/>
            <person name="James E.K."/>
        </authorList>
    </citation>
    <scope>NUCLEOTIDE SEQUENCE [LARGE SCALE GENOMIC DNA]</scope>
    <source>
        <strain evidence="3 4">22Lin</strain>
    </source>
</reference>
<feature type="region of interest" description="Disordered" evidence="1">
    <location>
        <begin position="227"/>
        <end position="246"/>
    </location>
</feature>
<organism evidence="3 4">
    <name type="scientific">Aromatoleum diolicum</name>
    <dbReference type="NCBI Taxonomy" id="75796"/>
    <lineage>
        <taxon>Bacteria</taxon>
        <taxon>Pseudomonadati</taxon>
        <taxon>Pseudomonadota</taxon>
        <taxon>Betaproteobacteria</taxon>
        <taxon>Rhodocyclales</taxon>
        <taxon>Rhodocyclaceae</taxon>
        <taxon>Aromatoleum</taxon>
    </lineage>
</organism>
<accession>A0ABX1QBY7</accession>
<comment type="caution">
    <text evidence="3">The sequence shown here is derived from an EMBL/GenBank/DDBJ whole genome shotgun (WGS) entry which is preliminary data.</text>
</comment>
<evidence type="ECO:0000313" key="3">
    <source>
        <dbReference type="EMBL" id="NMG74684.1"/>
    </source>
</evidence>
<evidence type="ECO:0000256" key="2">
    <source>
        <dbReference type="SAM" id="SignalP"/>
    </source>
</evidence>
<keyword evidence="2" id="KW-0732">Signal</keyword>
<evidence type="ECO:0000313" key="4">
    <source>
        <dbReference type="Proteomes" id="UP000648984"/>
    </source>
</evidence>
<feature type="region of interest" description="Disordered" evidence="1">
    <location>
        <begin position="260"/>
        <end position="281"/>
    </location>
</feature>
<name>A0ABX1QBY7_9RHOO</name>
<sequence length="281" mass="30411">MKNSYALLIPVVAALVGCASPAPVAQNFPLSYQKVARTAHHWDVVAEDVVAQTMEAIGNTAQLQRRSLAVAPARNTAFNTAFREFMITHLVSSGAQVDVCKVSDGVGRGFQSDGPAVGVQYETQLIVHGKDVPDYAPGRLTALAAGVAVIRNAVFAEETNAALITAGVLADIGRGHAARATRTEIIVTTSIIDQNRFVARKSDIYYVPDADAPLFIQRVAQRSSCPDDKRVALDEPITSVNQDPARQEIARQELIEREMRRTNPAWRPAAKRAEQSGAYSY</sequence>
<feature type="signal peptide" evidence="2">
    <location>
        <begin position="1"/>
        <end position="25"/>
    </location>
</feature>
<evidence type="ECO:0000256" key="1">
    <source>
        <dbReference type="SAM" id="MobiDB-lite"/>
    </source>
</evidence>
<dbReference type="EMBL" id="WTVQ01000010">
    <property type="protein sequence ID" value="NMG74684.1"/>
    <property type="molecule type" value="Genomic_DNA"/>
</dbReference>